<reference evidence="1" key="1">
    <citation type="submission" date="2014-11" db="EMBL/GenBank/DDBJ databases">
        <authorList>
            <person name="Amaro Gonzalez C."/>
        </authorList>
    </citation>
    <scope>NUCLEOTIDE SEQUENCE</scope>
</reference>
<dbReference type="EMBL" id="GBXM01105681">
    <property type="protein sequence ID" value="JAH02896.1"/>
    <property type="molecule type" value="Transcribed_RNA"/>
</dbReference>
<protein>
    <submittedName>
        <fullName evidence="1">Uncharacterized protein</fullName>
    </submittedName>
</protein>
<organism evidence="1">
    <name type="scientific">Anguilla anguilla</name>
    <name type="common">European freshwater eel</name>
    <name type="synonym">Muraena anguilla</name>
    <dbReference type="NCBI Taxonomy" id="7936"/>
    <lineage>
        <taxon>Eukaryota</taxon>
        <taxon>Metazoa</taxon>
        <taxon>Chordata</taxon>
        <taxon>Craniata</taxon>
        <taxon>Vertebrata</taxon>
        <taxon>Euteleostomi</taxon>
        <taxon>Actinopterygii</taxon>
        <taxon>Neopterygii</taxon>
        <taxon>Teleostei</taxon>
        <taxon>Anguilliformes</taxon>
        <taxon>Anguillidae</taxon>
        <taxon>Anguilla</taxon>
    </lineage>
</organism>
<name>A0A0E9PE53_ANGAN</name>
<reference evidence="1" key="2">
    <citation type="journal article" date="2015" name="Fish Shellfish Immunol.">
        <title>Early steps in the European eel (Anguilla anguilla)-Vibrio vulnificus interaction in the gills: Role of the RtxA13 toxin.</title>
        <authorList>
            <person name="Callol A."/>
            <person name="Pajuelo D."/>
            <person name="Ebbesson L."/>
            <person name="Teles M."/>
            <person name="MacKenzie S."/>
            <person name="Amaro C."/>
        </authorList>
    </citation>
    <scope>NUCLEOTIDE SEQUENCE</scope>
</reference>
<evidence type="ECO:0000313" key="1">
    <source>
        <dbReference type="EMBL" id="JAH02896.1"/>
    </source>
</evidence>
<sequence length="18" mass="2276">MWHLSLKHVMWQINIILI</sequence>
<accession>A0A0E9PE53</accession>
<proteinExistence type="predicted"/>
<dbReference type="AlphaFoldDB" id="A0A0E9PE53"/>